<evidence type="ECO:0000256" key="13">
    <source>
        <dbReference type="NCBIfam" id="TIGR01064"/>
    </source>
</evidence>
<keyword evidence="6" id="KW-0479">Metal-binding</keyword>
<comment type="caution">
    <text evidence="17">The sequence shown here is derived from an EMBL/GenBank/DDBJ whole genome shotgun (WGS) entry which is preliminary data.</text>
</comment>
<dbReference type="EC" id="2.7.1.40" evidence="4 13"/>
<dbReference type="InterPro" id="IPR015793">
    <property type="entry name" value="Pyrv_Knase_brl"/>
</dbReference>
<evidence type="ECO:0000256" key="10">
    <source>
        <dbReference type="ARBA" id="ARBA00022842"/>
    </source>
</evidence>
<comment type="cofactor">
    <cofactor evidence="1">
        <name>K(+)</name>
        <dbReference type="ChEBI" id="CHEBI:29103"/>
    </cofactor>
</comment>
<dbReference type="SUPFAM" id="SSF52935">
    <property type="entry name" value="PK C-terminal domain-like"/>
    <property type="match status" value="1"/>
</dbReference>
<evidence type="ECO:0000256" key="1">
    <source>
        <dbReference type="ARBA" id="ARBA00001958"/>
    </source>
</evidence>
<dbReference type="AlphaFoldDB" id="A0A1F6M3Z4"/>
<keyword evidence="8 14" id="KW-0418">Kinase</keyword>
<dbReference type="InterPro" id="IPR036918">
    <property type="entry name" value="Pyrv_Knase_C_sf"/>
</dbReference>
<evidence type="ECO:0000256" key="4">
    <source>
        <dbReference type="ARBA" id="ARBA00012142"/>
    </source>
</evidence>
<evidence type="ECO:0000256" key="5">
    <source>
        <dbReference type="ARBA" id="ARBA00022679"/>
    </source>
</evidence>
<keyword evidence="12 17" id="KW-0670">Pyruvate</keyword>
<organism evidence="17 18">
    <name type="scientific">Candidatus Magasanikbacteria bacterium RIFCSPHIGHO2_02_FULL_41_13</name>
    <dbReference type="NCBI Taxonomy" id="1798676"/>
    <lineage>
        <taxon>Bacteria</taxon>
        <taxon>Candidatus Magasanikiibacteriota</taxon>
    </lineage>
</organism>
<keyword evidence="9" id="KW-0067">ATP-binding</keyword>
<evidence type="ECO:0000313" key="17">
    <source>
        <dbReference type="EMBL" id="OGH66309.1"/>
    </source>
</evidence>
<keyword evidence="5 14" id="KW-0808">Transferase</keyword>
<dbReference type="GO" id="GO:0004743">
    <property type="term" value="F:pyruvate kinase activity"/>
    <property type="evidence" value="ECO:0007669"/>
    <property type="project" value="UniProtKB-UniRule"/>
</dbReference>
<dbReference type="Pfam" id="PF02887">
    <property type="entry name" value="PK_C"/>
    <property type="match status" value="1"/>
</dbReference>
<evidence type="ECO:0000256" key="12">
    <source>
        <dbReference type="ARBA" id="ARBA00023317"/>
    </source>
</evidence>
<dbReference type="NCBIfam" id="TIGR01064">
    <property type="entry name" value="pyruv_kin"/>
    <property type="match status" value="1"/>
</dbReference>
<dbReference type="InterPro" id="IPR011037">
    <property type="entry name" value="Pyrv_Knase-like_insert_dom_sf"/>
</dbReference>
<evidence type="ECO:0000256" key="11">
    <source>
        <dbReference type="ARBA" id="ARBA00023152"/>
    </source>
</evidence>
<evidence type="ECO:0000256" key="6">
    <source>
        <dbReference type="ARBA" id="ARBA00022723"/>
    </source>
</evidence>
<dbReference type="STRING" id="1798676.A3B90_01260"/>
<dbReference type="UniPathway" id="UPA00109">
    <property type="reaction ID" value="UER00188"/>
</dbReference>
<dbReference type="SUPFAM" id="SSF50800">
    <property type="entry name" value="PK beta-barrel domain-like"/>
    <property type="match status" value="1"/>
</dbReference>
<sequence length="466" mass="50993">MKRTKIVCTIGPACDTVEVLLKMIAAGMNVARLNFSHGSHENHKELFNNIREAARQSGEPIAILQDLQGPKIRVGVLPDAGVALSVGSQIIFDTAVSEYTGEAIPVDYHELHQYLKAGERLLLNDGKMETKIVSVEGTRITTSVTSGGNLTSHKGINVPDSTLTVRAMSDKDKDDACFGLSLGVDFMALSFVRNAQDILDLRTILNEEATAKNISENPPIKIIAKIERREAVENIESIMEVVDGIMVARGDLGLEIPGEQVPVIQKQLTTLGIKYNKPVIVATQMLDSMEHSPRATRAEVSDVANAVIDHTGAVMLSNESAVGQYPVETVESMSRILSETESSKYDDLALDIHAQKSDDVKKIVEELGKLLSEKVTAAGLVLWNMDEEQARIMSSFRPELPIFVPARDERIVHQLNLSWGLVPILFSGDSLDEFLTQVKNSLQKNNISAEEVIVVGPESLELRLLP</sequence>
<dbReference type="EMBL" id="MFPX01000020">
    <property type="protein sequence ID" value="OGH66309.1"/>
    <property type="molecule type" value="Genomic_DNA"/>
</dbReference>
<dbReference type="GO" id="GO:0016301">
    <property type="term" value="F:kinase activity"/>
    <property type="evidence" value="ECO:0007669"/>
    <property type="project" value="UniProtKB-KW"/>
</dbReference>
<feature type="domain" description="Pyruvate kinase barrel" evidence="15">
    <location>
        <begin position="1"/>
        <end position="330"/>
    </location>
</feature>
<comment type="similarity">
    <text evidence="3 14">Belongs to the pyruvate kinase family.</text>
</comment>
<dbReference type="PRINTS" id="PR01050">
    <property type="entry name" value="PYRUVTKNASE"/>
</dbReference>
<dbReference type="Pfam" id="PF00224">
    <property type="entry name" value="PK"/>
    <property type="match status" value="1"/>
</dbReference>
<evidence type="ECO:0000256" key="14">
    <source>
        <dbReference type="RuleBase" id="RU000504"/>
    </source>
</evidence>
<dbReference type="NCBIfam" id="NF004491">
    <property type="entry name" value="PRK05826.1"/>
    <property type="match status" value="1"/>
</dbReference>
<dbReference type="InterPro" id="IPR040442">
    <property type="entry name" value="Pyrv_kinase-like_dom_sf"/>
</dbReference>
<name>A0A1F6M3Z4_9BACT</name>
<dbReference type="PANTHER" id="PTHR11817">
    <property type="entry name" value="PYRUVATE KINASE"/>
    <property type="match status" value="1"/>
</dbReference>
<dbReference type="PROSITE" id="PS00110">
    <property type="entry name" value="PYRUVATE_KINASE"/>
    <property type="match status" value="1"/>
</dbReference>
<dbReference type="InterPro" id="IPR015795">
    <property type="entry name" value="Pyrv_Knase_C"/>
</dbReference>
<comment type="pathway">
    <text evidence="2 14">Carbohydrate degradation; glycolysis; pyruvate from D-glyceraldehyde 3-phosphate: step 5/5.</text>
</comment>
<dbReference type="GO" id="GO:0005524">
    <property type="term" value="F:ATP binding"/>
    <property type="evidence" value="ECO:0007669"/>
    <property type="project" value="UniProtKB-KW"/>
</dbReference>
<feature type="domain" description="Pyruvate kinase C-terminal" evidence="16">
    <location>
        <begin position="376"/>
        <end position="454"/>
    </location>
</feature>
<evidence type="ECO:0000256" key="9">
    <source>
        <dbReference type="ARBA" id="ARBA00022840"/>
    </source>
</evidence>
<accession>A0A1F6M3Z4</accession>
<dbReference type="InterPro" id="IPR015813">
    <property type="entry name" value="Pyrv/PenolPyrv_kinase-like_dom"/>
</dbReference>
<dbReference type="Proteomes" id="UP000178742">
    <property type="component" value="Unassembled WGS sequence"/>
</dbReference>
<dbReference type="GO" id="GO:0000287">
    <property type="term" value="F:magnesium ion binding"/>
    <property type="evidence" value="ECO:0007669"/>
    <property type="project" value="UniProtKB-UniRule"/>
</dbReference>
<protein>
    <recommendedName>
        <fullName evidence="4 13">Pyruvate kinase</fullName>
        <ecNumber evidence="4 13">2.7.1.40</ecNumber>
    </recommendedName>
</protein>
<evidence type="ECO:0000256" key="3">
    <source>
        <dbReference type="ARBA" id="ARBA00008663"/>
    </source>
</evidence>
<comment type="catalytic activity">
    <reaction evidence="14">
        <text>pyruvate + ATP = phosphoenolpyruvate + ADP + H(+)</text>
        <dbReference type="Rhea" id="RHEA:18157"/>
        <dbReference type="ChEBI" id="CHEBI:15361"/>
        <dbReference type="ChEBI" id="CHEBI:15378"/>
        <dbReference type="ChEBI" id="CHEBI:30616"/>
        <dbReference type="ChEBI" id="CHEBI:58702"/>
        <dbReference type="ChEBI" id="CHEBI:456216"/>
        <dbReference type="EC" id="2.7.1.40"/>
    </reaction>
</comment>
<dbReference type="InterPro" id="IPR018209">
    <property type="entry name" value="Pyrv_Knase_AS"/>
</dbReference>
<dbReference type="NCBIfam" id="NF004978">
    <property type="entry name" value="PRK06354.1"/>
    <property type="match status" value="1"/>
</dbReference>
<dbReference type="InterPro" id="IPR001697">
    <property type="entry name" value="Pyr_Knase"/>
</dbReference>
<evidence type="ECO:0000256" key="8">
    <source>
        <dbReference type="ARBA" id="ARBA00022777"/>
    </source>
</evidence>
<keyword evidence="7" id="KW-0547">Nucleotide-binding</keyword>
<dbReference type="SUPFAM" id="SSF51621">
    <property type="entry name" value="Phosphoenolpyruvate/pyruvate domain"/>
    <property type="match status" value="1"/>
</dbReference>
<dbReference type="Gene3D" id="3.40.1380.20">
    <property type="entry name" value="Pyruvate kinase, C-terminal domain"/>
    <property type="match status" value="1"/>
</dbReference>
<evidence type="ECO:0000256" key="7">
    <source>
        <dbReference type="ARBA" id="ARBA00022741"/>
    </source>
</evidence>
<gene>
    <name evidence="17" type="ORF">A3B90_01260</name>
</gene>
<dbReference type="GO" id="GO:0030955">
    <property type="term" value="F:potassium ion binding"/>
    <property type="evidence" value="ECO:0007669"/>
    <property type="project" value="UniProtKB-UniRule"/>
</dbReference>
<dbReference type="InterPro" id="IPR015806">
    <property type="entry name" value="Pyrv_Knase_insert_dom_sf"/>
</dbReference>
<dbReference type="Gene3D" id="3.20.20.60">
    <property type="entry name" value="Phosphoenolpyruvate-binding domains"/>
    <property type="match status" value="1"/>
</dbReference>
<keyword evidence="10 14" id="KW-0460">Magnesium</keyword>
<evidence type="ECO:0000313" key="18">
    <source>
        <dbReference type="Proteomes" id="UP000178742"/>
    </source>
</evidence>
<dbReference type="Gene3D" id="2.40.33.10">
    <property type="entry name" value="PK beta-barrel domain-like"/>
    <property type="match status" value="1"/>
</dbReference>
<reference evidence="17 18" key="1">
    <citation type="journal article" date="2016" name="Nat. Commun.">
        <title>Thousands of microbial genomes shed light on interconnected biogeochemical processes in an aquifer system.</title>
        <authorList>
            <person name="Anantharaman K."/>
            <person name="Brown C.T."/>
            <person name="Hug L.A."/>
            <person name="Sharon I."/>
            <person name="Castelle C.J."/>
            <person name="Probst A.J."/>
            <person name="Thomas B.C."/>
            <person name="Singh A."/>
            <person name="Wilkins M.J."/>
            <person name="Karaoz U."/>
            <person name="Brodie E.L."/>
            <person name="Williams K.H."/>
            <person name="Hubbard S.S."/>
            <person name="Banfield J.F."/>
        </authorList>
    </citation>
    <scope>NUCLEOTIDE SEQUENCE [LARGE SCALE GENOMIC DNA]</scope>
</reference>
<proteinExistence type="inferred from homology"/>
<evidence type="ECO:0000259" key="16">
    <source>
        <dbReference type="Pfam" id="PF02887"/>
    </source>
</evidence>
<evidence type="ECO:0000259" key="15">
    <source>
        <dbReference type="Pfam" id="PF00224"/>
    </source>
</evidence>
<evidence type="ECO:0000256" key="2">
    <source>
        <dbReference type="ARBA" id="ARBA00004997"/>
    </source>
</evidence>
<keyword evidence="11 14" id="KW-0324">Glycolysis</keyword>